<name>A0A2P2JC87_RHIMU</name>
<protein>
    <submittedName>
        <fullName evidence="1">Uncharacterized protein</fullName>
    </submittedName>
</protein>
<accession>A0A2P2JC87</accession>
<organism evidence="1">
    <name type="scientific">Rhizophora mucronata</name>
    <name type="common">Asiatic mangrove</name>
    <dbReference type="NCBI Taxonomy" id="61149"/>
    <lineage>
        <taxon>Eukaryota</taxon>
        <taxon>Viridiplantae</taxon>
        <taxon>Streptophyta</taxon>
        <taxon>Embryophyta</taxon>
        <taxon>Tracheophyta</taxon>
        <taxon>Spermatophyta</taxon>
        <taxon>Magnoliopsida</taxon>
        <taxon>eudicotyledons</taxon>
        <taxon>Gunneridae</taxon>
        <taxon>Pentapetalae</taxon>
        <taxon>rosids</taxon>
        <taxon>fabids</taxon>
        <taxon>Malpighiales</taxon>
        <taxon>Rhizophoraceae</taxon>
        <taxon>Rhizophora</taxon>
    </lineage>
</organism>
<dbReference type="AlphaFoldDB" id="A0A2P2JC87"/>
<evidence type="ECO:0000313" key="1">
    <source>
        <dbReference type="EMBL" id="MBW91078.1"/>
    </source>
</evidence>
<dbReference type="EMBL" id="GGEC01010595">
    <property type="protein sequence ID" value="MBW91078.1"/>
    <property type="molecule type" value="Transcribed_RNA"/>
</dbReference>
<sequence>MMNFWHRFWTWILSGRERLLVRSRQGRLGGELSQGSGYGLKLMLPPFVWGMDGCALLHKLQPRLIDLQHFFAPSF</sequence>
<proteinExistence type="predicted"/>
<reference evidence="1" key="1">
    <citation type="submission" date="2018-02" db="EMBL/GenBank/DDBJ databases">
        <title>Rhizophora mucronata_Transcriptome.</title>
        <authorList>
            <person name="Meera S.P."/>
            <person name="Sreeshan A."/>
            <person name="Augustine A."/>
        </authorList>
    </citation>
    <scope>NUCLEOTIDE SEQUENCE</scope>
    <source>
        <tissue evidence="1">Leaf</tissue>
    </source>
</reference>